<keyword evidence="3" id="KW-1185">Reference proteome</keyword>
<dbReference type="PANTHER" id="PTHR11679">
    <property type="entry name" value="VESICLE PROTEIN SORTING-ASSOCIATED"/>
    <property type="match status" value="1"/>
</dbReference>
<dbReference type="AlphaFoldDB" id="A0A8J5N4S1"/>
<dbReference type="Gene3D" id="3.40.50.1910">
    <property type="match status" value="1"/>
</dbReference>
<dbReference type="EMBL" id="JAHLQT010010178">
    <property type="protein sequence ID" value="KAG7173124.1"/>
    <property type="molecule type" value="Genomic_DNA"/>
</dbReference>
<accession>A0A8J5N4S1</accession>
<evidence type="ECO:0000256" key="1">
    <source>
        <dbReference type="ARBA" id="ARBA00009884"/>
    </source>
</evidence>
<reference evidence="2" key="1">
    <citation type="journal article" date="2021" name="Sci. Adv.">
        <title>The American lobster genome reveals insights on longevity, neural, and immune adaptations.</title>
        <authorList>
            <person name="Polinski J.M."/>
            <person name="Zimin A.V."/>
            <person name="Clark K.F."/>
            <person name="Kohn A.B."/>
            <person name="Sadowski N."/>
            <person name="Timp W."/>
            <person name="Ptitsyn A."/>
            <person name="Khanna P."/>
            <person name="Romanova D.Y."/>
            <person name="Williams P."/>
            <person name="Greenwood S.J."/>
            <person name="Moroz L.L."/>
            <person name="Walt D.R."/>
            <person name="Bodnar A.G."/>
        </authorList>
    </citation>
    <scope>NUCLEOTIDE SEQUENCE</scope>
    <source>
        <strain evidence="2">GMGI-L3</strain>
    </source>
</reference>
<evidence type="ECO:0000313" key="3">
    <source>
        <dbReference type="Proteomes" id="UP000747542"/>
    </source>
</evidence>
<comment type="caution">
    <text evidence="2">The sequence shown here is derived from an EMBL/GenBank/DDBJ whole genome shotgun (WGS) entry which is preliminary data.</text>
</comment>
<name>A0A8J5N4S1_HOMAM</name>
<dbReference type="InterPro" id="IPR043127">
    <property type="entry name" value="Sec-1-like_dom3a"/>
</dbReference>
<dbReference type="SUPFAM" id="SSF56815">
    <property type="entry name" value="Sec1/munc18-like (SM) proteins"/>
    <property type="match status" value="1"/>
</dbReference>
<dbReference type="Gene3D" id="1.25.40.60">
    <property type="match status" value="1"/>
</dbReference>
<dbReference type="InterPro" id="IPR036045">
    <property type="entry name" value="Sec1-like_sf"/>
</dbReference>
<dbReference type="Gene3D" id="3.90.830.10">
    <property type="entry name" value="Syntaxin Binding Protein 1, Chain A, domain 2"/>
    <property type="match status" value="1"/>
</dbReference>
<dbReference type="Pfam" id="PF00995">
    <property type="entry name" value="Sec1"/>
    <property type="match status" value="1"/>
</dbReference>
<evidence type="ECO:0000313" key="2">
    <source>
        <dbReference type="EMBL" id="KAG7173124.1"/>
    </source>
</evidence>
<dbReference type="GO" id="GO:0016192">
    <property type="term" value="P:vesicle-mediated transport"/>
    <property type="evidence" value="ECO:0007669"/>
    <property type="project" value="InterPro"/>
</dbReference>
<dbReference type="InterPro" id="IPR001619">
    <property type="entry name" value="Sec1-like"/>
</dbReference>
<gene>
    <name evidence="2" type="primary">SCFD2-L</name>
    <name evidence="2" type="ORF">Hamer_G008651</name>
</gene>
<protein>
    <submittedName>
        <fullName evidence="2">Sec1 family domain-containing protein 2-like</fullName>
    </submittedName>
</protein>
<comment type="similarity">
    <text evidence="1">Belongs to the STXBP/unc-18/SEC1 family.</text>
</comment>
<proteinExistence type="inferred from homology"/>
<sequence length="618" mass="68528">MQAASAVHVSEAWWTEACKKIKNSVVFVDNNTAECLHWSGGLTRLVNAGAKNVKEFSSFERGNKDDMKAAFMVSTAIRDTTATILQDIIKASSFQYCIVITCAHPNVHAYARYGGREVDEAVLMNELEQDVLAWMGNMNYTAEIFYLPLVVAPYSENLFFMPPFSTLYPLLNSDVRRISKLQQACGKGDKIKPVENLGEVEFHHLPNEMRIMVRQFVVCLHSLLQGMNARDEIYTIGHTSRIIGTELDAFTPARQRRKMAANKVSVVLVDRTLDLVSASSHGGETLMGRILSLLPRLYGHQLDSAVLEVASRKDIGDGTSVKETRVTPENVKINIHQFASNIDAFTENAGLLQQGLCAVEALSHPRFVHLDQLLSLEKRLMQSIGDPEETLPFTQIFQLLKTRGTHGVSLDDILTLMVYVASLGGPEVFSQKDEYALTNRLSHAIVEDKKMLSDNLLQLIGEEVDEVSALRTAQGVADQLHAIASTRDHLKNYKHLHIPGDSAQPASYQSLLQKLVYDCLTAPQAEITDLEYKSAGFKDLIKTGFSLFVNVSKPMPRDAPIMLVYIIGGVTPGEVREIRQIVTAVNPPCEVIVASSHFAHPNDTVVKALQPNLYLKEA</sequence>
<dbReference type="Proteomes" id="UP000747542">
    <property type="component" value="Unassembled WGS sequence"/>
</dbReference>
<organism evidence="2 3">
    <name type="scientific">Homarus americanus</name>
    <name type="common">American lobster</name>
    <dbReference type="NCBI Taxonomy" id="6706"/>
    <lineage>
        <taxon>Eukaryota</taxon>
        <taxon>Metazoa</taxon>
        <taxon>Ecdysozoa</taxon>
        <taxon>Arthropoda</taxon>
        <taxon>Crustacea</taxon>
        <taxon>Multicrustacea</taxon>
        <taxon>Malacostraca</taxon>
        <taxon>Eumalacostraca</taxon>
        <taxon>Eucarida</taxon>
        <taxon>Decapoda</taxon>
        <taxon>Pleocyemata</taxon>
        <taxon>Astacidea</taxon>
        <taxon>Nephropoidea</taxon>
        <taxon>Nephropidae</taxon>
        <taxon>Homarus</taxon>
    </lineage>
</organism>
<dbReference type="InterPro" id="IPR027482">
    <property type="entry name" value="Sec1-like_dom2"/>
</dbReference>